<dbReference type="PANTHER" id="PTHR34227">
    <property type="entry name" value="CHAPERONE PROTEIN YCDY"/>
    <property type="match status" value="1"/>
</dbReference>
<name>A0A370R1V1_9GAMM</name>
<dbReference type="NCBIfam" id="NF008632">
    <property type="entry name" value="PRK11621.1"/>
    <property type="match status" value="1"/>
</dbReference>
<dbReference type="InterPro" id="IPR026269">
    <property type="entry name" value="DmsD-type"/>
</dbReference>
<dbReference type="PIRSF" id="PIRSF004690">
    <property type="entry name" value="DmsD"/>
    <property type="match status" value="1"/>
</dbReference>
<dbReference type="SUPFAM" id="SSF89155">
    <property type="entry name" value="TorD-like"/>
    <property type="match status" value="1"/>
</dbReference>
<comment type="caution">
    <text evidence="2">The sequence shown here is derived from an EMBL/GenBank/DDBJ whole genome shotgun (WGS) entry which is preliminary data.</text>
</comment>
<evidence type="ECO:0000256" key="1">
    <source>
        <dbReference type="ARBA" id="ARBA00023186"/>
    </source>
</evidence>
<evidence type="ECO:0000313" key="3">
    <source>
        <dbReference type="Proteomes" id="UP000254848"/>
    </source>
</evidence>
<dbReference type="InterPro" id="IPR020945">
    <property type="entry name" value="DMSO/NO3_reduct_chaperone"/>
</dbReference>
<dbReference type="EMBL" id="QRAP01000002">
    <property type="protein sequence ID" value="RDK95899.1"/>
    <property type="molecule type" value="Genomic_DNA"/>
</dbReference>
<dbReference type="Pfam" id="PF02613">
    <property type="entry name" value="Nitrate_red_del"/>
    <property type="match status" value="1"/>
</dbReference>
<dbReference type="RefSeq" id="WP_115457629.1">
    <property type="nucleotide sequence ID" value="NZ_QRAP01000002.1"/>
</dbReference>
<reference evidence="2 3" key="1">
    <citation type="submission" date="2018-07" db="EMBL/GenBank/DDBJ databases">
        <title>Genomic Encyclopedia of Type Strains, Phase IV (KMG-IV): sequencing the most valuable type-strain genomes for metagenomic binning, comparative biology and taxonomic classification.</title>
        <authorList>
            <person name="Goeker M."/>
        </authorList>
    </citation>
    <scope>NUCLEOTIDE SEQUENCE [LARGE SCALE GENOMIC DNA]</scope>
    <source>
        <strain evidence="2 3">DSM 103736</strain>
    </source>
</reference>
<proteinExistence type="predicted"/>
<gene>
    <name evidence="2" type="ORF">C8D90_102383</name>
</gene>
<keyword evidence="3" id="KW-1185">Reference proteome</keyword>
<dbReference type="AlphaFoldDB" id="A0A370R1V1"/>
<keyword evidence="1" id="KW-0143">Chaperone</keyword>
<organism evidence="2 3">
    <name type="scientific">Enterobacillus tribolii</name>
    <dbReference type="NCBI Taxonomy" id="1487935"/>
    <lineage>
        <taxon>Bacteria</taxon>
        <taxon>Pseudomonadati</taxon>
        <taxon>Pseudomonadota</taxon>
        <taxon>Gammaproteobacteria</taxon>
        <taxon>Enterobacterales</taxon>
        <taxon>Hafniaceae</taxon>
        <taxon>Enterobacillus</taxon>
    </lineage>
</organism>
<dbReference type="PANTHER" id="PTHR34227:SF13">
    <property type="entry name" value="TAT PROOFREADING CHAPERONE DMSD-RELATED"/>
    <property type="match status" value="1"/>
</dbReference>
<dbReference type="OrthoDB" id="3174863at2"/>
<dbReference type="InterPro" id="IPR036411">
    <property type="entry name" value="TorD-like_sf"/>
</dbReference>
<evidence type="ECO:0000313" key="2">
    <source>
        <dbReference type="EMBL" id="RDK95899.1"/>
    </source>
</evidence>
<dbReference type="InterPro" id="IPR050289">
    <property type="entry name" value="TorD/DmsD_chaperones"/>
</dbReference>
<sequence>MQNLALMPRFLGALFYYSPATRTVRDLLAAFSSGDWETFYDWPEPQEIRALCADMQEPDDYAFSVLFEGQGKMEAPPWGSVYLDKDNLLMGNSAVSYRRFLQQHGLALASDINEPEDQFGLMLLALAALLEAENTAAAHILLEQHLLPWGYRYLDLLKANRVSAFYARLARLTEIFLRDMQEKARLKPSEPRLWF</sequence>
<protein>
    <submittedName>
        <fullName evidence="2">TorA maturation chaperone TorD</fullName>
    </submittedName>
</protein>
<dbReference type="Gene3D" id="1.10.3480.10">
    <property type="entry name" value="TorD-like"/>
    <property type="match status" value="1"/>
</dbReference>
<dbReference type="Proteomes" id="UP000254848">
    <property type="component" value="Unassembled WGS sequence"/>
</dbReference>
<accession>A0A370R1V1</accession>